<dbReference type="UniPathway" id="UPA00242"/>
<dbReference type="PANTHER" id="PTHR10091">
    <property type="entry name" value="ALDOSE-1-EPIMERASE"/>
    <property type="match status" value="1"/>
</dbReference>
<dbReference type="RefSeq" id="WP_147923197.1">
    <property type="nucleotide sequence ID" value="NZ_VRTY01000083.1"/>
</dbReference>
<dbReference type="FunFam" id="2.70.98.10:FF:000003">
    <property type="entry name" value="Aldose 1-epimerase"/>
    <property type="match status" value="1"/>
</dbReference>
<feature type="binding site" evidence="13">
    <location>
        <position position="293"/>
    </location>
    <ligand>
        <name>beta-D-galactose</name>
        <dbReference type="ChEBI" id="CHEBI:27667"/>
    </ligand>
</feature>
<dbReference type="GO" id="GO:0005737">
    <property type="term" value="C:cytoplasm"/>
    <property type="evidence" value="ECO:0007669"/>
    <property type="project" value="UniProtKB-SubCell"/>
</dbReference>
<evidence type="ECO:0000256" key="15">
    <source>
        <dbReference type="SAM" id="SignalP"/>
    </source>
</evidence>
<dbReference type="Proteomes" id="UP000321926">
    <property type="component" value="Unassembled WGS sequence"/>
</dbReference>
<dbReference type="PIRSF" id="PIRSF005096">
    <property type="entry name" value="GALM"/>
    <property type="match status" value="1"/>
</dbReference>
<comment type="similarity">
    <text evidence="4 11">Belongs to the aldose epimerase family.</text>
</comment>
<dbReference type="PROSITE" id="PS51257">
    <property type="entry name" value="PROKAR_LIPOPROTEIN"/>
    <property type="match status" value="1"/>
</dbReference>
<dbReference type="SUPFAM" id="SSF74650">
    <property type="entry name" value="Galactose mutarotase-like"/>
    <property type="match status" value="1"/>
</dbReference>
<evidence type="ECO:0000256" key="13">
    <source>
        <dbReference type="PIRSR" id="PIRSR005096-2"/>
    </source>
</evidence>
<organism evidence="16 17">
    <name type="scientific">Pontibacter qinzhouensis</name>
    <dbReference type="NCBI Taxonomy" id="2603253"/>
    <lineage>
        <taxon>Bacteria</taxon>
        <taxon>Pseudomonadati</taxon>
        <taxon>Bacteroidota</taxon>
        <taxon>Cytophagia</taxon>
        <taxon>Cytophagales</taxon>
        <taxon>Hymenobacteraceae</taxon>
        <taxon>Pontibacter</taxon>
    </lineage>
</organism>
<dbReference type="PANTHER" id="PTHR10091:SF0">
    <property type="entry name" value="GALACTOSE MUTAROTASE"/>
    <property type="match status" value="1"/>
</dbReference>
<feature type="active site" description="Proton acceptor" evidence="12">
    <location>
        <position position="359"/>
    </location>
</feature>
<dbReference type="InterPro" id="IPR047215">
    <property type="entry name" value="Galactose_mutarotase-like"/>
</dbReference>
<comment type="subcellular location">
    <subcellularLocation>
        <location evidence="2">Cytoplasm</location>
    </subcellularLocation>
</comment>
<evidence type="ECO:0000256" key="10">
    <source>
        <dbReference type="ARBA" id="ARBA00023277"/>
    </source>
</evidence>
<evidence type="ECO:0000256" key="7">
    <source>
        <dbReference type="ARBA" id="ARBA00022553"/>
    </source>
</evidence>
<evidence type="ECO:0000256" key="8">
    <source>
        <dbReference type="ARBA" id="ARBA00022837"/>
    </source>
</evidence>
<keyword evidence="15" id="KW-0732">Signal</keyword>
<keyword evidence="8" id="KW-0106">Calcium</keyword>
<evidence type="ECO:0000313" key="17">
    <source>
        <dbReference type="Proteomes" id="UP000321926"/>
    </source>
</evidence>
<dbReference type="InterPro" id="IPR008183">
    <property type="entry name" value="Aldose_1/G6P_1-epimerase"/>
</dbReference>
<dbReference type="GO" id="GO:0004034">
    <property type="term" value="F:aldose 1-epimerase activity"/>
    <property type="evidence" value="ECO:0007669"/>
    <property type="project" value="UniProtKB-EC"/>
</dbReference>
<dbReference type="InterPro" id="IPR015443">
    <property type="entry name" value="Aldose_1-epimerase"/>
</dbReference>
<evidence type="ECO:0000256" key="5">
    <source>
        <dbReference type="ARBA" id="ARBA00011245"/>
    </source>
</evidence>
<name>A0A5C8J8X1_9BACT</name>
<dbReference type="GO" id="GO:0030246">
    <property type="term" value="F:carbohydrate binding"/>
    <property type="evidence" value="ECO:0007669"/>
    <property type="project" value="InterPro"/>
</dbReference>
<dbReference type="EC" id="5.1.3.3" evidence="11"/>
<evidence type="ECO:0000256" key="6">
    <source>
        <dbReference type="ARBA" id="ARBA00022490"/>
    </source>
</evidence>
<evidence type="ECO:0000256" key="14">
    <source>
        <dbReference type="PIRSR" id="PIRSR005096-3"/>
    </source>
</evidence>
<keyword evidence="6" id="KW-0963">Cytoplasm</keyword>
<dbReference type="CDD" id="cd09019">
    <property type="entry name" value="galactose_mutarotase_like"/>
    <property type="match status" value="1"/>
</dbReference>
<comment type="cofactor">
    <cofactor evidence="1">
        <name>Ca(2+)</name>
        <dbReference type="ChEBI" id="CHEBI:29108"/>
    </cofactor>
</comment>
<accession>A0A5C8J8X1</accession>
<sequence length="394" mass="43453">MKINTRLPLALLCGGMLSLGACNQTSSTEETAATKTTTSSQQATLPARSEFQKTIDGKETDLFILKNKNNAQAAISNYGGRLISLLVPDKDGNMRDVVIGFGDVDSFTKGSDTFFGATIGRYGNRIAKGRFKIDNTEYKLATNNDQNHLHGGDTGYSRVVWDARQVDDKTLELTYLSKDMEEGYPGNLNVKVTYTLTDDNELKIDYEATTDKKTIVNLTNHAFFNLNGEGSGTINNHLLQINADRYTPVDETLIPTGELAPVEGTPFDFREPTKIGERIEQEHEQLNFGKGYDHNFVLNTAQGGGMTKAATVVGDQSGIVMEVFTEEPGLQFYGGNFMEGKNTLKTGVKDDHRSAFCLETQHFPDSPNQPKFPSTQLNPGQTYKTTSVYKFSVR</sequence>
<reference evidence="16 17" key="1">
    <citation type="submission" date="2019-08" db="EMBL/GenBank/DDBJ databases">
        <authorList>
            <person name="Shi S."/>
        </authorList>
    </citation>
    <scope>NUCLEOTIDE SEQUENCE [LARGE SCALE GENOMIC DNA]</scope>
    <source>
        <strain evidence="16 17">GY10130</strain>
    </source>
</reference>
<proteinExistence type="inferred from homology"/>
<keyword evidence="10 11" id="KW-0119">Carbohydrate metabolism</keyword>
<gene>
    <name evidence="16" type="ORF">FVR03_18205</name>
</gene>
<feature type="binding site" evidence="14">
    <location>
        <begin position="124"/>
        <end position="125"/>
    </location>
    <ligand>
        <name>beta-D-galactose</name>
        <dbReference type="ChEBI" id="CHEBI:27667"/>
    </ligand>
</feature>
<keyword evidence="17" id="KW-1185">Reference proteome</keyword>
<comment type="subunit">
    <text evidence="5">Monomer.</text>
</comment>
<keyword evidence="9 11" id="KW-0413">Isomerase</keyword>
<keyword evidence="7" id="KW-0597">Phosphoprotein</keyword>
<evidence type="ECO:0000256" key="1">
    <source>
        <dbReference type="ARBA" id="ARBA00001913"/>
    </source>
</evidence>
<dbReference type="OrthoDB" id="9779408at2"/>
<comment type="caution">
    <text evidence="16">The sequence shown here is derived from an EMBL/GenBank/DDBJ whole genome shotgun (WGS) entry which is preliminary data.</text>
</comment>
<comment type="pathway">
    <text evidence="3 11">Carbohydrate metabolism; hexose metabolism.</text>
</comment>
<dbReference type="NCBIfam" id="NF008277">
    <property type="entry name" value="PRK11055.1"/>
    <property type="match status" value="1"/>
</dbReference>
<feature type="signal peptide" evidence="15">
    <location>
        <begin position="1"/>
        <end position="23"/>
    </location>
</feature>
<evidence type="ECO:0000256" key="12">
    <source>
        <dbReference type="PIRSR" id="PIRSR005096-1"/>
    </source>
</evidence>
<dbReference type="Gene3D" id="2.70.98.10">
    <property type="match status" value="1"/>
</dbReference>
<dbReference type="InterPro" id="IPR014718">
    <property type="entry name" value="GH-type_carb-bd"/>
</dbReference>
<feature type="chain" id="PRO_5022977440" description="Aldose 1-epimerase" evidence="15">
    <location>
        <begin position="24"/>
        <end position="394"/>
    </location>
</feature>
<evidence type="ECO:0000256" key="11">
    <source>
        <dbReference type="PIRNR" id="PIRNR005096"/>
    </source>
</evidence>
<evidence type="ECO:0000256" key="2">
    <source>
        <dbReference type="ARBA" id="ARBA00004496"/>
    </source>
</evidence>
<protein>
    <recommendedName>
        <fullName evidence="11">Aldose 1-epimerase</fullName>
        <ecNumber evidence="11">5.1.3.3</ecNumber>
    </recommendedName>
</protein>
<evidence type="ECO:0000313" key="16">
    <source>
        <dbReference type="EMBL" id="TXK33892.1"/>
    </source>
</evidence>
<dbReference type="GO" id="GO:0033499">
    <property type="term" value="P:galactose catabolic process via UDP-galactose, Leloir pathway"/>
    <property type="evidence" value="ECO:0007669"/>
    <property type="project" value="TreeGrafter"/>
</dbReference>
<dbReference type="Pfam" id="PF01263">
    <property type="entry name" value="Aldose_epim"/>
    <property type="match status" value="1"/>
</dbReference>
<comment type="catalytic activity">
    <reaction evidence="11">
        <text>alpha-D-glucose = beta-D-glucose</text>
        <dbReference type="Rhea" id="RHEA:10264"/>
        <dbReference type="ChEBI" id="CHEBI:15903"/>
        <dbReference type="ChEBI" id="CHEBI:17925"/>
        <dbReference type="EC" id="5.1.3.3"/>
    </reaction>
</comment>
<dbReference type="GO" id="GO:0006006">
    <property type="term" value="P:glucose metabolic process"/>
    <property type="evidence" value="ECO:0007669"/>
    <property type="project" value="TreeGrafter"/>
</dbReference>
<evidence type="ECO:0000256" key="3">
    <source>
        <dbReference type="ARBA" id="ARBA00005028"/>
    </source>
</evidence>
<evidence type="ECO:0000256" key="9">
    <source>
        <dbReference type="ARBA" id="ARBA00023235"/>
    </source>
</evidence>
<dbReference type="InterPro" id="IPR011013">
    <property type="entry name" value="Gal_mutarotase_sf_dom"/>
</dbReference>
<dbReference type="AlphaFoldDB" id="A0A5C8J8X1"/>
<feature type="active site" description="Proton donor" evidence="12">
    <location>
        <position position="221"/>
    </location>
</feature>
<dbReference type="EMBL" id="VRTY01000083">
    <property type="protein sequence ID" value="TXK33892.1"/>
    <property type="molecule type" value="Genomic_DNA"/>
</dbReference>
<evidence type="ECO:0000256" key="4">
    <source>
        <dbReference type="ARBA" id="ARBA00006206"/>
    </source>
</evidence>